<reference evidence="2" key="1">
    <citation type="journal article" date="2024" name="IScience">
        <title>Strigolactones Initiate the Formation of Haustorium-like Structures in Castilleja.</title>
        <authorList>
            <person name="Buerger M."/>
            <person name="Peterson D."/>
            <person name="Chory J."/>
        </authorList>
    </citation>
    <scope>NUCLEOTIDE SEQUENCE [LARGE SCALE GENOMIC DNA]</scope>
</reference>
<dbReference type="Proteomes" id="UP001632038">
    <property type="component" value="Unassembled WGS sequence"/>
</dbReference>
<organism evidence="1 2">
    <name type="scientific">Castilleja foliolosa</name>
    <dbReference type="NCBI Taxonomy" id="1961234"/>
    <lineage>
        <taxon>Eukaryota</taxon>
        <taxon>Viridiplantae</taxon>
        <taxon>Streptophyta</taxon>
        <taxon>Embryophyta</taxon>
        <taxon>Tracheophyta</taxon>
        <taxon>Spermatophyta</taxon>
        <taxon>Magnoliopsida</taxon>
        <taxon>eudicotyledons</taxon>
        <taxon>Gunneridae</taxon>
        <taxon>Pentapetalae</taxon>
        <taxon>asterids</taxon>
        <taxon>lamiids</taxon>
        <taxon>Lamiales</taxon>
        <taxon>Orobanchaceae</taxon>
        <taxon>Pedicularideae</taxon>
        <taxon>Castillejinae</taxon>
        <taxon>Castilleja</taxon>
    </lineage>
</organism>
<name>A0ABD3EIN0_9LAMI</name>
<proteinExistence type="predicted"/>
<dbReference type="EMBL" id="JAVIJP010000005">
    <property type="protein sequence ID" value="KAL3654140.1"/>
    <property type="molecule type" value="Genomic_DNA"/>
</dbReference>
<evidence type="ECO:0000313" key="1">
    <source>
        <dbReference type="EMBL" id="KAL3654140.1"/>
    </source>
</evidence>
<sequence>MRFGRSRTSNRFLFQNPIRMNYFVIILILQDEVGNEAIKTVELDFMPGCVVQYKELQG</sequence>
<evidence type="ECO:0000313" key="2">
    <source>
        <dbReference type="Proteomes" id="UP001632038"/>
    </source>
</evidence>
<protein>
    <submittedName>
        <fullName evidence="1">Uncharacterized protein</fullName>
    </submittedName>
</protein>
<dbReference type="AlphaFoldDB" id="A0ABD3EIN0"/>
<keyword evidence="2" id="KW-1185">Reference proteome</keyword>
<accession>A0ABD3EIN0</accession>
<comment type="caution">
    <text evidence="1">The sequence shown here is derived from an EMBL/GenBank/DDBJ whole genome shotgun (WGS) entry which is preliminary data.</text>
</comment>
<gene>
    <name evidence="1" type="ORF">CASFOL_003821</name>
</gene>